<comment type="caution">
    <text evidence="1">The sequence shown here is derived from an EMBL/GenBank/DDBJ whole genome shotgun (WGS) entry which is preliminary data.</text>
</comment>
<evidence type="ECO:0000313" key="1">
    <source>
        <dbReference type="EMBL" id="KWZ79340.1"/>
    </source>
</evidence>
<keyword evidence="2" id="KW-1185">Reference proteome</keyword>
<evidence type="ECO:0000313" key="2">
    <source>
        <dbReference type="Proteomes" id="UP000070383"/>
    </source>
</evidence>
<gene>
    <name evidence="1" type="ORF">HMPREF3200_00068</name>
</gene>
<protein>
    <submittedName>
        <fullName evidence="1">Uncharacterized protein</fullName>
    </submittedName>
</protein>
<dbReference type="PATRIC" id="fig|33036.3.peg.69"/>
<sequence length="42" mass="5006">MSASIDEKEWYRGDYSISRLFAKGKEAGVFLLQKLYYRKEDL</sequence>
<accession>A0A133KIQ4</accession>
<proteinExistence type="predicted"/>
<dbReference type="AlphaFoldDB" id="A0A133KIQ4"/>
<organism evidence="1 2">
    <name type="scientific">Anaerococcus tetradius</name>
    <dbReference type="NCBI Taxonomy" id="33036"/>
    <lineage>
        <taxon>Bacteria</taxon>
        <taxon>Bacillati</taxon>
        <taxon>Bacillota</taxon>
        <taxon>Tissierellia</taxon>
        <taxon>Tissierellales</taxon>
        <taxon>Peptoniphilaceae</taxon>
        <taxon>Anaerococcus</taxon>
    </lineage>
</organism>
<dbReference type="EMBL" id="LRPM01000003">
    <property type="protein sequence ID" value="KWZ79340.1"/>
    <property type="molecule type" value="Genomic_DNA"/>
</dbReference>
<reference evidence="2" key="1">
    <citation type="submission" date="2016-01" db="EMBL/GenBank/DDBJ databases">
        <authorList>
            <person name="Mitreva M."/>
            <person name="Pepin K.H."/>
            <person name="Mihindukulasuriya K.A."/>
            <person name="Fulton R."/>
            <person name="Fronick C."/>
            <person name="O'Laughlin M."/>
            <person name="Miner T."/>
            <person name="Herter B."/>
            <person name="Rosa B.A."/>
            <person name="Cordes M."/>
            <person name="Tomlinson C."/>
            <person name="Wollam A."/>
            <person name="Palsikar V.B."/>
            <person name="Mardis E.R."/>
            <person name="Wilson R.K."/>
        </authorList>
    </citation>
    <scope>NUCLEOTIDE SEQUENCE [LARGE SCALE GENOMIC DNA]</scope>
    <source>
        <strain evidence="2">MJR8151</strain>
    </source>
</reference>
<dbReference type="Proteomes" id="UP000070383">
    <property type="component" value="Unassembled WGS sequence"/>
</dbReference>
<name>A0A133KIQ4_9FIRM</name>